<evidence type="ECO:0000256" key="4">
    <source>
        <dbReference type="ARBA" id="ARBA00023163"/>
    </source>
</evidence>
<dbReference type="GO" id="GO:0005634">
    <property type="term" value="C:nucleus"/>
    <property type="evidence" value="ECO:0007669"/>
    <property type="project" value="UniProtKB-SubCell"/>
</dbReference>
<evidence type="ECO:0000313" key="8">
    <source>
        <dbReference type="EMBL" id="KAJ4748762.1"/>
    </source>
</evidence>
<dbReference type="PANTHER" id="PTHR12565">
    <property type="entry name" value="STEROL REGULATORY ELEMENT-BINDING PROTEIN"/>
    <property type="match status" value="1"/>
</dbReference>
<dbReference type="PROSITE" id="PS50888">
    <property type="entry name" value="BHLH"/>
    <property type="match status" value="1"/>
</dbReference>
<feature type="domain" description="BHLH" evidence="7">
    <location>
        <begin position="146"/>
        <end position="196"/>
    </location>
</feature>
<evidence type="ECO:0000256" key="1">
    <source>
        <dbReference type="ARBA" id="ARBA00004123"/>
    </source>
</evidence>
<comment type="subcellular location">
    <subcellularLocation>
        <location evidence="1">Nucleus</location>
    </subcellularLocation>
</comment>
<dbReference type="InterPro" id="IPR036638">
    <property type="entry name" value="HLH_DNA-bd_sf"/>
</dbReference>
<dbReference type="GO" id="GO:0046983">
    <property type="term" value="F:protein dimerization activity"/>
    <property type="evidence" value="ECO:0007669"/>
    <property type="project" value="InterPro"/>
</dbReference>
<dbReference type="SUPFAM" id="SSF47459">
    <property type="entry name" value="HLH, helix-loop-helix DNA-binding domain"/>
    <property type="match status" value="1"/>
</dbReference>
<comment type="caution">
    <text evidence="8">The sequence shown here is derived from an EMBL/GenBank/DDBJ whole genome shotgun (WGS) entry which is preliminary data.</text>
</comment>
<gene>
    <name evidence="8" type="ORF">LUZ62_083167</name>
</gene>
<dbReference type="GO" id="GO:0003700">
    <property type="term" value="F:DNA-binding transcription factor activity"/>
    <property type="evidence" value="ECO:0007669"/>
    <property type="project" value="TreeGrafter"/>
</dbReference>
<keyword evidence="3" id="KW-0805">Transcription regulation</keyword>
<reference evidence="8" key="1">
    <citation type="submission" date="2022-08" db="EMBL/GenBank/DDBJ databases">
        <authorList>
            <person name="Marques A."/>
        </authorList>
    </citation>
    <scope>NUCLEOTIDE SEQUENCE</scope>
    <source>
        <strain evidence="8">RhyPub2mFocal</strain>
        <tissue evidence="8">Leaves</tissue>
    </source>
</reference>
<dbReference type="SMART" id="SM00353">
    <property type="entry name" value="HLH"/>
    <property type="match status" value="1"/>
</dbReference>
<dbReference type="InterPro" id="IPR011598">
    <property type="entry name" value="bHLH_dom"/>
</dbReference>
<protein>
    <submittedName>
        <fullName evidence="8">Transcription factor bhlh137</fullName>
    </submittedName>
</protein>
<evidence type="ECO:0000256" key="5">
    <source>
        <dbReference type="ARBA" id="ARBA00023242"/>
    </source>
</evidence>
<evidence type="ECO:0000256" key="2">
    <source>
        <dbReference type="ARBA" id="ARBA00005510"/>
    </source>
</evidence>
<dbReference type="Gene3D" id="4.10.280.10">
    <property type="entry name" value="Helix-loop-helix DNA-binding domain"/>
    <property type="match status" value="1"/>
</dbReference>
<evidence type="ECO:0000256" key="3">
    <source>
        <dbReference type="ARBA" id="ARBA00023015"/>
    </source>
</evidence>
<accession>A0AAV8BZZ4</accession>
<dbReference type="Proteomes" id="UP001140206">
    <property type="component" value="Chromosome 5"/>
</dbReference>
<keyword evidence="9" id="KW-1185">Reference proteome</keyword>
<name>A0AAV8BZZ4_9POAL</name>
<keyword evidence="5" id="KW-0539">Nucleus</keyword>
<organism evidence="8 9">
    <name type="scientific">Rhynchospora pubera</name>
    <dbReference type="NCBI Taxonomy" id="906938"/>
    <lineage>
        <taxon>Eukaryota</taxon>
        <taxon>Viridiplantae</taxon>
        <taxon>Streptophyta</taxon>
        <taxon>Embryophyta</taxon>
        <taxon>Tracheophyta</taxon>
        <taxon>Spermatophyta</taxon>
        <taxon>Magnoliopsida</taxon>
        <taxon>Liliopsida</taxon>
        <taxon>Poales</taxon>
        <taxon>Cyperaceae</taxon>
        <taxon>Cyperoideae</taxon>
        <taxon>Rhynchosporeae</taxon>
        <taxon>Rhynchospora</taxon>
    </lineage>
</organism>
<evidence type="ECO:0000256" key="6">
    <source>
        <dbReference type="SAM" id="MobiDB-lite"/>
    </source>
</evidence>
<sequence length="318" mass="35444">METFFYQQKQISSISKIPSGEQQLNIKEFMCANLFETSFDYCYLSEAIAPYQNTTSTVDPESNNVMSDSVSSILDDKTQLEVHNSPKRRKAKDRSSGSTSSKCKDSNGGGRKKQKRELEKKKQEEMKAKLEAQPDGYIHVRARTGQATDSHSLAERVRREKISARMKMLQSLVPGCDNIVGKAEVLDKIINYVQSLQSQVEFLSIKLASSEDIPNILFEYSFDQDVIQGVGGAGGMTNEEAAPYGEYEQPNVRNSNGHTYTDLDYLMMNSHSPLILLPSQGLDQTPALSQDEGSAMLVQFGELGQDLLMNQLGFDSTF</sequence>
<feature type="compositionally biased region" description="Basic and acidic residues" evidence="6">
    <location>
        <begin position="116"/>
        <end position="132"/>
    </location>
</feature>
<dbReference type="InterPro" id="IPR024097">
    <property type="entry name" value="bHLH_ZIP_TF"/>
</dbReference>
<dbReference type="AlphaFoldDB" id="A0AAV8BZZ4"/>
<evidence type="ECO:0000313" key="9">
    <source>
        <dbReference type="Proteomes" id="UP001140206"/>
    </source>
</evidence>
<feature type="region of interest" description="Disordered" evidence="6">
    <location>
        <begin position="55"/>
        <end position="133"/>
    </location>
</feature>
<comment type="similarity">
    <text evidence="2">Belongs to the bHLH protein family.</text>
</comment>
<keyword evidence="4" id="KW-0804">Transcription</keyword>
<dbReference type="EMBL" id="JAMFTS010000005">
    <property type="protein sequence ID" value="KAJ4748762.1"/>
    <property type="molecule type" value="Genomic_DNA"/>
</dbReference>
<proteinExistence type="inferred from homology"/>
<evidence type="ECO:0000259" key="7">
    <source>
        <dbReference type="PROSITE" id="PS50888"/>
    </source>
</evidence>
<dbReference type="Pfam" id="PF00010">
    <property type="entry name" value="HLH"/>
    <property type="match status" value="1"/>
</dbReference>
<feature type="compositionally biased region" description="Polar residues" evidence="6">
    <location>
        <begin position="55"/>
        <end position="72"/>
    </location>
</feature>
<dbReference type="PANTHER" id="PTHR12565:SF465">
    <property type="entry name" value="TRANSCRIPTION FACTOR BHLH49-LIKE"/>
    <property type="match status" value="1"/>
</dbReference>